<proteinExistence type="predicted"/>
<gene>
    <name evidence="3" type="ORF">theurythT_06730</name>
</gene>
<dbReference type="EMBL" id="BSSU01000003">
    <property type="protein sequence ID" value="GLX81221.1"/>
    <property type="molecule type" value="Genomic_DNA"/>
</dbReference>
<keyword evidence="3" id="KW-0547">Nucleotide-binding</keyword>
<dbReference type="RefSeq" id="WP_284206545.1">
    <property type="nucleotide sequence ID" value="NZ_BSSU01000003.1"/>
</dbReference>
<reference evidence="3 4" key="1">
    <citation type="submission" date="2023-03" db="EMBL/GenBank/DDBJ databases">
        <title>Draft genome sequence of Thalassotalea eurytherma JCM 18482T.</title>
        <authorList>
            <person name="Sawabe T."/>
        </authorList>
    </citation>
    <scope>NUCLEOTIDE SEQUENCE [LARGE SCALE GENOMIC DNA]</scope>
    <source>
        <strain evidence="3 4">JCM 18482</strain>
    </source>
</reference>
<feature type="transmembrane region" description="Helical" evidence="1">
    <location>
        <begin position="125"/>
        <end position="151"/>
    </location>
</feature>
<accession>A0ABQ6GZ38</accession>
<dbReference type="PANTHER" id="PTHR40547">
    <property type="entry name" value="SLL0298 PROTEIN"/>
    <property type="match status" value="1"/>
</dbReference>
<dbReference type="PANTHER" id="PTHR40547:SF1">
    <property type="entry name" value="SLL0298 PROTEIN"/>
    <property type="match status" value="1"/>
</dbReference>
<keyword evidence="1" id="KW-1133">Transmembrane helix</keyword>
<feature type="transmembrane region" description="Helical" evidence="1">
    <location>
        <begin position="77"/>
        <end position="105"/>
    </location>
</feature>
<dbReference type="Proteomes" id="UP001157133">
    <property type="component" value="Unassembled WGS sequence"/>
</dbReference>
<feature type="domain" description="DUF2062" evidence="2">
    <location>
        <begin position="23"/>
        <end position="163"/>
    </location>
</feature>
<protein>
    <submittedName>
        <fullName evidence="3">ATP-binding protein</fullName>
    </submittedName>
</protein>
<sequence length="173" mass="19765">MPKKTIKRYMPDHHTIRNNKHLQIFGDFLHNPNLWHLNRRSVARAFAIGLFFAFIPVPFQMILAAGTAIIVHGNLPLSVAIVWITNPITMPAIFYACYVTGTWVLNTPKQAFSFEASWQWVIDSISTIGPAFLVGCGVLAILFSLIGYFGIQSLWRYSVTKEWNKRKLSRQDK</sequence>
<evidence type="ECO:0000256" key="1">
    <source>
        <dbReference type="SAM" id="Phobius"/>
    </source>
</evidence>
<evidence type="ECO:0000259" key="2">
    <source>
        <dbReference type="Pfam" id="PF09835"/>
    </source>
</evidence>
<keyword evidence="4" id="KW-1185">Reference proteome</keyword>
<dbReference type="Pfam" id="PF09835">
    <property type="entry name" value="DUF2062"/>
    <property type="match status" value="1"/>
</dbReference>
<name>A0ABQ6GZ38_9GAMM</name>
<keyword evidence="1" id="KW-0472">Membrane</keyword>
<evidence type="ECO:0000313" key="4">
    <source>
        <dbReference type="Proteomes" id="UP001157133"/>
    </source>
</evidence>
<feature type="transmembrane region" description="Helical" evidence="1">
    <location>
        <begin position="45"/>
        <end position="71"/>
    </location>
</feature>
<organism evidence="3 4">
    <name type="scientific">Thalassotalea eurytherma</name>
    <dbReference type="NCBI Taxonomy" id="1144278"/>
    <lineage>
        <taxon>Bacteria</taxon>
        <taxon>Pseudomonadati</taxon>
        <taxon>Pseudomonadota</taxon>
        <taxon>Gammaproteobacteria</taxon>
        <taxon>Alteromonadales</taxon>
        <taxon>Colwelliaceae</taxon>
        <taxon>Thalassotalea</taxon>
    </lineage>
</organism>
<keyword evidence="1" id="KW-0812">Transmembrane</keyword>
<dbReference type="InterPro" id="IPR018639">
    <property type="entry name" value="DUF2062"/>
</dbReference>
<comment type="caution">
    <text evidence="3">The sequence shown here is derived from an EMBL/GenBank/DDBJ whole genome shotgun (WGS) entry which is preliminary data.</text>
</comment>
<dbReference type="GO" id="GO:0005524">
    <property type="term" value="F:ATP binding"/>
    <property type="evidence" value="ECO:0007669"/>
    <property type="project" value="UniProtKB-KW"/>
</dbReference>
<keyword evidence="3" id="KW-0067">ATP-binding</keyword>
<evidence type="ECO:0000313" key="3">
    <source>
        <dbReference type="EMBL" id="GLX81221.1"/>
    </source>
</evidence>